<protein>
    <submittedName>
        <fullName evidence="17">TonB-dependent receptor</fullName>
    </submittedName>
</protein>
<reference evidence="17 18" key="1">
    <citation type="journal article" date="2013" name="Antonie Van Leeuwenhoek">
        <title>Echinimonas agarilytica gen. nov., sp. nov., a new gammaproteobacterium isolated from the sea urchin Strongylocentrotus intermedius.</title>
        <authorList>
            <person name="Nedashkovskaya O.I."/>
            <person name="Stenkova A.M."/>
            <person name="Zhukova N.V."/>
            <person name="Van Trappen S."/>
            <person name="Lee J.S."/>
            <person name="Kim S.B."/>
        </authorList>
    </citation>
    <scope>NUCLEOTIDE SEQUENCE [LARGE SCALE GENOMIC DNA]</scope>
    <source>
        <strain evidence="17 18">KMM 6351</strain>
    </source>
</reference>
<keyword evidence="2 11" id="KW-0813">Transport</keyword>
<dbReference type="InterPro" id="IPR039426">
    <property type="entry name" value="TonB-dep_rcpt-like"/>
</dbReference>
<evidence type="ECO:0000256" key="12">
    <source>
        <dbReference type="RuleBase" id="RU003357"/>
    </source>
</evidence>
<dbReference type="InterPro" id="IPR000531">
    <property type="entry name" value="Beta-barrel_TonB"/>
</dbReference>
<keyword evidence="10 11" id="KW-0998">Cell outer membrane</keyword>
<keyword evidence="14" id="KW-0732">Signal</keyword>
<feature type="chain" id="PRO_5041312107" evidence="14">
    <location>
        <begin position="26"/>
        <end position="850"/>
    </location>
</feature>
<evidence type="ECO:0000256" key="13">
    <source>
        <dbReference type="SAM" id="MobiDB-lite"/>
    </source>
</evidence>
<gene>
    <name evidence="17" type="ORF">NAF29_12580</name>
</gene>
<evidence type="ECO:0000313" key="18">
    <source>
        <dbReference type="Proteomes" id="UP001165393"/>
    </source>
</evidence>
<dbReference type="PROSITE" id="PS52016">
    <property type="entry name" value="TONB_DEPENDENT_REC_3"/>
    <property type="match status" value="1"/>
</dbReference>
<dbReference type="RefSeq" id="WP_251261937.1">
    <property type="nucleotide sequence ID" value="NZ_JAMQGP010000006.1"/>
</dbReference>
<evidence type="ECO:0000256" key="9">
    <source>
        <dbReference type="ARBA" id="ARBA00023136"/>
    </source>
</evidence>
<evidence type="ECO:0000256" key="7">
    <source>
        <dbReference type="ARBA" id="ARBA00023065"/>
    </source>
</evidence>
<keyword evidence="9 11" id="KW-0472">Membrane</keyword>
<evidence type="ECO:0000256" key="6">
    <source>
        <dbReference type="ARBA" id="ARBA00023004"/>
    </source>
</evidence>
<dbReference type="SUPFAM" id="SSF56935">
    <property type="entry name" value="Porins"/>
    <property type="match status" value="1"/>
</dbReference>
<keyword evidence="4" id="KW-0410">Iron transport</keyword>
<feature type="signal peptide" evidence="14">
    <location>
        <begin position="1"/>
        <end position="25"/>
    </location>
</feature>
<keyword evidence="5 11" id="KW-0812">Transmembrane</keyword>
<name>A0AA41W7T2_9GAMM</name>
<dbReference type="InterPro" id="IPR012910">
    <property type="entry name" value="Plug_dom"/>
</dbReference>
<comment type="similarity">
    <text evidence="11 12">Belongs to the TonB-dependent receptor family.</text>
</comment>
<organism evidence="17 18">
    <name type="scientific">Echinimonas agarilytica</name>
    <dbReference type="NCBI Taxonomy" id="1215918"/>
    <lineage>
        <taxon>Bacteria</taxon>
        <taxon>Pseudomonadati</taxon>
        <taxon>Pseudomonadota</taxon>
        <taxon>Gammaproteobacteria</taxon>
        <taxon>Alteromonadales</taxon>
        <taxon>Echinimonadaceae</taxon>
        <taxon>Echinimonas</taxon>
    </lineage>
</organism>
<keyword evidence="17" id="KW-0675">Receptor</keyword>
<dbReference type="InterPro" id="IPR036942">
    <property type="entry name" value="Beta-barrel_TonB_sf"/>
</dbReference>
<comment type="subcellular location">
    <subcellularLocation>
        <location evidence="1 11">Cell outer membrane</location>
        <topology evidence="1 11">Multi-pass membrane protein</topology>
    </subcellularLocation>
</comment>
<evidence type="ECO:0000256" key="5">
    <source>
        <dbReference type="ARBA" id="ARBA00022692"/>
    </source>
</evidence>
<dbReference type="Gene3D" id="2.40.170.20">
    <property type="entry name" value="TonB-dependent receptor, beta-barrel domain"/>
    <property type="match status" value="2"/>
</dbReference>
<evidence type="ECO:0000256" key="11">
    <source>
        <dbReference type="PROSITE-ProRule" id="PRU01360"/>
    </source>
</evidence>
<evidence type="ECO:0000256" key="2">
    <source>
        <dbReference type="ARBA" id="ARBA00022448"/>
    </source>
</evidence>
<accession>A0AA41W7T2</accession>
<evidence type="ECO:0000256" key="4">
    <source>
        <dbReference type="ARBA" id="ARBA00022496"/>
    </source>
</evidence>
<feature type="compositionally biased region" description="Low complexity" evidence="13">
    <location>
        <begin position="529"/>
        <end position="538"/>
    </location>
</feature>
<keyword evidence="3 11" id="KW-1134">Transmembrane beta strand</keyword>
<evidence type="ECO:0000256" key="8">
    <source>
        <dbReference type="ARBA" id="ARBA00023077"/>
    </source>
</evidence>
<evidence type="ECO:0000259" key="16">
    <source>
        <dbReference type="Pfam" id="PF07715"/>
    </source>
</evidence>
<keyword evidence="7" id="KW-0406">Ion transport</keyword>
<evidence type="ECO:0000256" key="10">
    <source>
        <dbReference type="ARBA" id="ARBA00023237"/>
    </source>
</evidence>
<dbReference type="EMBL" id="JAMQGP010000006">
    <property type="protein sequence ID" value="MCM2680495.1"/>
    <property type="molecule type" value="Genomic_DNA"/>
</dbReference>
<feature type="region of interest" description="Disordered" evidence="13">
    <location>
        <begin position="529"/>
        <end position="548"/>
    </location>
</feature>
<keyword evidence="8 12" id="KW-0798">TonB box</keyword>
<dbReference type="Pfam" id="PF00593">
    <property type="entry name" value="TonB_dep_Rec_b-barrel"/>
    <property type="match status" value="1"/>
</dbReference>
<dbReference type="PANTHER" id="PTHR32552:SF81">
    <property type="entry name" value="TONB-DEPENDENT OUTER MEMBRANE RECEPTOR"/>
    <property type="match status" value="1"/>
</dbReference>
<dbReference type="PANTHER" id="PTHR32552">
    <property type="entry name" value="FERRICHROME IRON RECEPTOR-RELATED"/>
    <property type="match status" value="1"/>
</dbReference>
<sequence length="850" mass="93551">MKKTMKVSTVALAVGAAIAASSAWAQEEVTEDTKRGIEVIEVTATKRVSSEQETPIAISAFTPDTLEKNQVKTVRDLVSLVPTLNIATHGDSNALDVTMRGVGSTNRTELGDPAVAFHVNDVYSPRPQGAAVLMYDLERVEVLRGPQGTLFGRNATVGAINLYTKKPRIGEFEGDSSIGFGNYGSQMFKGAVNLPVSDSFALRFAGYHQQHEGYVDNISSYDDYYLKEGSAIGGGARFDAPATGFAVSKDGNQKGYDSADQTSFRLSALYDGGDRLTWLTTAEWYEDQGTGYIQIDPYIVEKHDDRVAVVDSPGSVDMTNLGISSRIDYAITDGIDVSYVLGYNKQKRSQVTDTDLGVSATTFQENRTEWSDYEFWSHEIQARSNNDGPFNWIVGAYTSKEENAIRFDIDLYNVGGGNWIGGGDEAGGAIFIQPDRQLETKAVFAQVDYELTEELKLTAGARYMEDEKTDKGGRSLNCDMNLRGPFAWSSLQGDFGTPYEDANIQAGAVNNGSNAGMPADTHCWVRQVNDNPNPNYNPDLDDPNNERNNEWDKTTWLVRADWKATEDIMTYASVSTGFKSGILQDTGGTAAPEELTNYEIGLKSFWLDGLLKANIAAYKMDYEDLQVSAPQLIDTDGDGELDSNKGSLGTTNAAEATIEGLEIELEWLVFENGRFNLSGAFLSAEYDEYYNAGNTAAQVYNKPGPAGTLDLSGNKLVRAPDYDFTLAYEHEFDLGHGYLVPRIKVQISDEYFLDEFNLDTAYVDGAGNYTATKTENVVKNLRSQESFQLWDASVRYESGKYPYTIEAYVNNFTDEAVKTADGGISDTPYGSFAYYNPPRTFGVNVHYRFE</sequence>
<proteinExistence type="inferred from homology"/>
<evidence type="ECO:0000256" key="14">
    <source>
        <dbReference type="SAM" id="SignalP"/>
    </source>
</evidence>
<evidence type="ECO:0000256" key="1">
    <source>
        <dbReference type="ARBA" id="ARBA00004571"/>
    </source>
</evidence>
<dbReference type="AlphaFoldDB" id="A0AA41W7T2"/>
<evidence type="ECO:0000259" key="15">
    <source>
        <dbReference type="Pfam" id="PF00593"/>
    </source>
</evidence>
<dbReference type="Pfam" id="PF07715">
    <property type="entry name" value="Plug"/>
    <property type="match status" value="1"/>
</dbReference>
<feature type="domain" description="TonB-dependent receptor-like beta-barrel" evidence="15">
    <location>
        <begin position="303"/>
        <end position="811"/>
    </location>
</feature>
<evidence type="ECO:0000313" key="17">
    <source>
        <dbReference type="EMBL" id="MCM2680495.1"/>
    </source>
</evidence>
<keyword evidence="6" id="KW-0408">Iron</keyword>
<comment type="caution">
    <text evidence="17">The sequence shown here is derived from an EMBL/GenBank/DDBJ whole genome shotgun (WGS) entry which is preliminary data.</text>
</comment>
<evidence type="ECO:0000256" key="3">
    <source>
        <dbReference type="ARBA" id="ARBA00022452"/>
    </source>
</evidence>
<dbReference type="GO" id="GO:0009279">
    <property type="term" value="C:cell outer membrane"/>
    <property type="evidence" value="ECO:0007669"/>
    <property type="project" value="UniProtKB-SubCell"/>
</dbReference>
<dbReference type="GO" id="GO:0006826">
    <property type="term" value="P:iron ion transport"/>
    <property type="evidence" value="ECO:0007669"/>
    <property type="project" value="UniProtKB-KW"/>
</dbReference>
<keyword evidence="18" id="KW-1185">Reference proteome</keyword>
<feature type="domain" description="TonB-dependent receptor plug" evidence="16">
    <location>
        <begin position="51"/>
        <end position="158"/>
    </location>
</feature>
<dbReference type="Proteomes" id="UP001165393">
    <property type="component" value="Unassembled WGS sequence"/>
</dbReference>